<dbReference type="Proteomes" id="UP001190700">
    <property type="component" value="Unassembled WGS sequence"/>
</dbReference>
<proteinExistence type="predicted"/>
<feature type="compositionally biased region" description="Low complexity" evidence="1">
    <location>
        <begin position="97"/>
        <end position="107"/>
    </location>
</feature>
<protein>
    <submittedName>
        <fullName evidence="2">Uncharacterized protein</fullName>
    </submittedName>
</protein>
<organism evidence="2 3">
    <name type="scientific">Cymbomonas tetramitiformis</name>
    <dbReference type="NCBI Taxonomy" id="36881"/>
    <lineage>
        <taxon>Eukaryota</taxon>
        <taxon>Viridiplantae</taxon>
        <taxon>Chlorophyta</taxon>
        <taxon>Pyramimonadophyceae</taxon>
        <taxon>Pyramimonadales</taxon>
        <taxon>Pyramimonadaceae</taxon>
        <taxon>Cymbomonas</taxon>
    </lineage>
</organism>
<gene>
    <name evidence="2" type="ORF">CYMTET_53994</name>
</gene>
<evidence type="ECO:0000313" key="2">
    <source>
        <dbReference type="EMBL" id="KAK3235835.1"/>
    </source>
</evidence>
<accession>A0AAE0BHB4</accession>
<keyword evidence="3" id="KW-1185">Reference proteome</keyword>
<feature type="compositionally biased region" description="Low complexity" evidence="1">
    <location>
        <begin position="60"/>
        <end position="70"/>
    </location>
</feature>
<evidence type="ECO:0000313" key="3">
    <source>
        <dbReference type="Proteomes" id="UP001190700"/>
    </source>
</evidence>
<dbReference type="AlphaFoldDB" id="A0AAE0BHB4"/>
<dbReference type="EMBL" id="LGRX02035213">
    <property type="protein sequence ID" value="KAK3235835.1"/>
    <property type="molecule type" value="Genomic_DNA"/>
</dbReference>
<feature type="region of interest" description="Disordered" evidence="1">
    <location>
        <begin position="43"/>
        <end position="141"/>
    </location>
</feature>
<reference evidence="2 3" key="1">
    <citation type="journal article" date="2015" name="Genome Biol. Evol.">
        <title>Comparative Genomics of a Bacterivorous Green Alga Reveals Evolutionary Causalities and Consequences of Phago-Mixotrophic Mode of Nutrition.</title>
        <authorList>
            <person name="Burns J.A."/>
            <person name="Paasch A."/>
            <person name="Narechania A."/>
            <person name="Kim E."/>
        </authorList>
    </citation>
    <scope>NUCLEOTIDE SEQUENCE [LARGE SCALE GENOMIC DNA]</scope>
    <source>
        <strain evidence="2 3">PLY_AMNH</strain>
    </source>
</reference>
<name>A0AAE0BHB4_9CHLO</name>
<sequence length="141" mass="14596">MLAWRGEPPTVPYPLGIFVIVSRVSLPCPRRGNAVLTASYVCRLVGPSPPSPEPCDEANPTTSDSSPPTSTGGGTGRDSPPASPSPTCPEPCDEAGPTTSDSSPPTSAGGVDSDDPMEFHDEPQVAAHFPVDGRDMPAWQI</sequence>
<comment type="caution">
    <text evidence="2">The sequence shown here is derived from an EMBL/GenBank/DDBJ whole genome shotgun (WGS) entry which is preliminary data.</text>
</comment>
<evidence type="ECO:0000256" key="1">
    <source>
        <dbReference type="SAM" id="MobiDB-lite"/>
    </source>
</evidence>